<dbReference type="VEuPathDB" id="TrichDB:TRFO_10598"/>
<evidence type="ECO:0000313" key="10">
    <source>
        <dbReference type="Proteomes" id="UP000179807"/>
    </source>
</evidence>
<dbReference type="GO" id="GO:0006013">
    <property type="term" value="P:mannose metabolic process"/>
    <property type="evidence" value="ECO:0007669"/>
    <property type="project" value="InterPro"/>
</dbReference>
<keyword evidence="5 9" id="KW-0378">Hydrolase</keyword>
<sequence>MLFFFIIQIFSSFSVDPQNTVDKITKINGLINLMRQPDFLPASHARFGMIKNLTGNIADVSFQELNANDKFKFGKRFYETIQFNGTLEAPSKYSPEIHSLLFEFSITPKFYERPWDDEFPAGPEGMIFINDKPFGAIDEFHKSATIEEQDLGNVSVVIFTGRINSSHTLNKFGVSLVHKETEILYQRIRFLLSVIKLIPTESIEYHKIVTILDETVRILDIRDLSYPIPLKEDRKFDKMNSAFYESVGPALLHLRESMNKLPKHTDNDPAISVIGYSHIDTCWEWPFALSHNKIANTAVSMLRLIEQDTTYGEFNDNKKAKWKFLATSAQHYKWLKEDNPEIFDRMMKAIKNGRWEANGASWVESDITILSGESLVRQLVLGSRYFENELKLPKQTVFFVPDCFGFSASLPQILRGAEIDSFITSKISWSEYTTFPYSTFKWRGIDGSEVFTHFVTTPTYWKPLQSTYTGTSTAYEIIGTYKNYKQRHILPTSALHTSGNGDGGGGITEEMVWNLNLMNELPHIPEVPRVQFPTLTELFEEIKKKENELPIWDDELYLEYHRGTLTSQEEIKRLNRKLETLLHNCEWLSTICYSVLNIKNETWNKIINDCWEDTLLFQFHDALPGTSINEANADIIMKGLQKIQNIEEIQDQILNILSYHINFNEHIPKTLVFNTLSHRRLFLGKNISSGGWSTIDCGYDNITFRNSTTTIAIDPPGSTKYNFEIQHKNLSPIQNQTILEKETKRKIIINPITKKVETPYLDIILTENGSIHSVKDKSAGKEFLSSTGNLFELYEDRPVNWPAWDIQLYHKEMILEPPVFEKYEFHETSIDAYYNISRSGKGDGNATTTRIKQTLIFSEESPHIKFLTTVNWTQHNKLLKVVFPTTIRNRFSRFGIQFGSIQRPTHMNTMRDMAKFETSGRWADLSDSDFGVTLYADVKMGYDVHDNIMRLSLLKSPLQTDKWCDFGTREFTYCAYFHATPFEESKVQLTADEFYNQFLLSKLNRNKNIENQPKPQKILEENVDFVTLSTDKIIIETMKLAFDKNGFVVRLYESIGGWRKGNITFHLLQSSAWNVELANLLEKPILNQNKAHIVKNVEKLTINIELQPFEIMSLLITKKNQVNEENEYL</sequence>
<dbReference type="GO" id="GO:0009313">
    <property type="term" value="P:oligosaccharide catabolic process"/>
    <property type="evidence" value="ECO:0007669"/>
    <property type="project" value="TreeGrafter"/>
</dbReference>
<comment type="similarity">
    <text evidence="2">Belongs to the glycosyl hydrolase 38 family.</text>
</comment>
<dbReference type="EC" id="3.2.1.24" evidence="3"/>
<dbReference type="InterPro" id="IPR011013">
    <property type="entry name" value="Gal_mutarotase_sf_dom"/>
</dbReference>
<dbReference type="SUPFAM" id="SSF88688">
    <property type="entry name" value="Families 57/38 glycoside transferase middle domain"/>
    <property type="match status" value="1"/>
</dbReference>
<dbReference type="Gene3D" id="3.20.110.10">
    <property type="entry name" value="Glycoside hydrolase 38, N terminal domain"/>
    <property type="match status" value="1"/>
</dbReference>
<gene>
    <name evidence="9" type="ORF">TRFO_10598</name>
</gene>
<dbReference type="OrthoDB" id="10261055at2759"/>
<keyword evidence="10" id="KW-1185">Reference proteome</keyword>
<dbReference type="SMART" id="SM00872">
    <property type="entry name" value="Alpha-mann_mid"/>
    <property type="match status" value="1"/>
</dbReference>
<dbReference type="InterPro" id="IPR028995">
    <property type="entry name" value="Glyco_hydro_57/38_cen_sf"/>
</dbReference>
<dbReference type="CDD" id="cd10789">
    <property type="entry name" value="GH38N_AMII_ER_cytosolic"/>
    <property type="match status" value="1"/>
</dbReference>
<dbReference type="Pfam" id="PF09261">
    <property type="entry name" value="Alpha-mann_mid"/>
    <property type="match status" value="1"/>
</dbReference>
<organism evidence="9 10">
    <name type="scientific">Tritrichomonas foetus</name>
    <dbReference type="NCBI Taxonomy" id="1144522"/>
    <lineage>
        <taxon>Eukaryota</taxon>
        <taxon>Metamonada</taxon>
        <taxon>Parabasalia</taxon>
        <taxon>Tritrichomonadida</taxon>
        <taxon>Tritrichomonadidae</taxon>
        <taxon>Tritrichomonas</taxon>
    </lineage>
</organism>
<comment type="caution">
    <text evidence="9">The sequence shown here is derived from an EMBL/GenBank/DDBJ whole genome shotgun (WGS) entry which is preliminary data.</text>
</comment>
<dbReference type="EMBL" id="MLAK01001260">
    <property type="protein sequence ID" value="OHS95134.1"/>
    <property type="molecule type" value="Genomic_DNA"/>
</dbReference>
<dbReference type="InterPro" id="IPR027291">
    <property type="entry name" value="Glyco_hydro_38_N_sf"/>
</dbReference>
<dbReference type="FunFam" id="2.70.98.30:FF:000010">
    <property type="entry name" value="Cytosolic alpha-mannosidase"/>
    <property type="match status" value="1"/>
</dbReference>
<keyword evidence="7" id="KW-0732">Signal</keyword>
<evidence type="ECO:0000256" key="5">
    <source>
        <dbReference type="ARBA" id="ARBA00022801"/>
    </source>
</evidence>
<dbReference type="InterPro" id="IPR000602">
    <property type="entry name" value="Glyco_hydro_38_N"/>
</dbReference>
<evidence type="ECO:0000256" key="4">
    <source>
        <dbReference type="ARBA" id="ARBA00022723"/>
    </source>
</evidence>
<dbReference type="InterPro" id="IPR041147">
    <property type="entry name" value="GH38_C"/>
</dbReference>
<dbReference type="InterPro" id="IPR037094">
    <property type="entry name" value="Glyco_hydro_38_cen_sf"/>
</dbReference>
<feature type="chain" id="PRO_5012882022" description="alpha-mannosidase" evidence="7">
    <location>
        <begin position="18"/>
        <end position="1129"/>
    </location>
</feature>
<dbReference type="AlphaFoldDB" id="A0A1J4J7D4"/>
<feature type="signal peptide" evidence="7">
    <location>
        <begin position="1"/>
        <end position="17"/>
    </location>
</feature>
<dbReference type="GeneID" id="94830256"/>
<proteinExistence type="inferred from homology"/>
<evidence type="ECO:0000256" key="2">
    <source>
        <dbReference type="ARBA" id="ARBA00009792"/>
    </source>
</evidence>
<dbReference type="GO" id="GO:0030246">
    <property type="term" value="F:carbohydrate binding"/>
    <property type="evidence" value="ECO:0007669"/>
    <property type="project" value="InterPro"/>
</dbReference>
<evidence type="ECO:0000256" key="7">
    <source>
        <dbReference type="SAM" id="SignalP"/>
    </source>
</evidence>
<keyword evidence="4" id="KW-0479">Metal-binding</keyword>
<dbReference type="InterPro" id="IPR015341">
    <property type="entry name" value="Glyco_hydro_38_cen"/>
</dbReference>
<accession>A0A1J4J7D4</accession>
<dbReference type="Gene3D" id="2.70.98.30">
    <property type="entry name" value="Golgi alpha-mannosidase II, domain 4"/>
    <property type="match status" value="1"/>
</dbReference>
<dbReference type="InterPro" id="IPR011682">
    <property type="entry name" value="Glyco_hydro_38_C"/>
</dbReference>
<dbReference type="InterPro" id="IPR011330">
    <property type="entry name" value="Glyco_hydro/deAcase_b/a-brl"/>
</dbReference>
<protein>
    <recommendedName>
        <fullName evidence="3">alpha-mannosidase</fullName>
        <ecNumber evidence="3">3.2.1.24</ecNumber>
    </recommendedName>
</protein>
<dbReference type="PANTHER" id="PTHR46017:SF1">
    <property type="entry name" value="ALPHA-MANNOSIDASE 2C1"/>
    <property type="match status" value="1"/>
</dbReference>
<dbReference type="PANTHER" id="PTHR46017">
    <property type="entry name" value="ALPHA-MANNOSIDASE 2C1"/>
    <property type="match status" value="1"/>
</dbReference>
<feature type="domain" description="Glycoside hydrolase family 38 central" evidence="8">
    <location>
        <begin position="559"/>
        <end position="639"/>
    </location>
</feature>
<dbReference type="Proteomes" id="UP000179807">
    <property type="component" value="Unassembled WGS sequence"/>
</dbReference>
<evidence type="ECO:0000256" key="3">
    <source>
        <dbReference type="ARBA" id="ARBA00012752"/>
    </source>
</evidence>
<dbReference type="FunFam" id="3.20.110.10:FF:000002">
    <property type="entry name" value="alpha-mannosidase 2C1 isoform X1"/>
    <property type="match status" value="1"/>
</dbReference>
<dbReference type="SUPFAM" id="SSF88713">
    <property type="entry name" value="Glycoside hydrolase/deacetylase"/>
    <property type="match status" value="1"/>
</dbReference>
<comment type="catalytic activity">
    <reaction evidence="1">
        <text>Hydrolysis of terminal, non-reducing alpha-D-mannose residues in alpha-D-mannosides.</text>
        <dbReference type="EC" id="3.2.1.24"/>
    </reaction>
</comment>
<name>A0A1J4J7D4_9EUKA</name>
<keyword evidence="6" id="KW-0326">Glycosidase</keyword>
<dbReference type="Gene3D" id="1.20.1270.50">
    <property type="entry name" value="Glycoside hydrolase family 38, central domain"/>
    <property type="match status" value="1"/>
</dbReference>
<dbReference type="SUPFAM" id="SSF74650">
    <property type="entry name" value="Galactose mutarotase-like"/>
    <property type="match status" value="1"/>
</dbReference>
<dbReference type="Pfam" id="PF07748">
    <property type="entry name" value="Glyco_hydro_38C"/>
    <property type="match status" value="1"/>
</dbReference>
<dbReference type="GO" id="GO:0004559">
    <property type="term" value="F:alpha-mannosidase activity"/>
    <property type="evidence" value="ECO:0007669"/>
    <property type="project" value="UniProtKB-EC"/>
</dbReference>
<reference evidence="9" key="1">
    <citation type="submission" date="2016-10" db="EMBL/GenBank/DDBJ databases">
        <authorList>
            <person name="Benchimol M."/>
            <person name="Almeida L.G."/>
            <person name="Vasconcelos A.T."/>
            <person name="Perreira-Neves A."/>
            <person name="Rosa I.A."/>
            <person name="Tasca T."/>
            <person name="Bogo M.R."/>
            <person name="de Souza W."/>
        </authorList>
    </citation>
    <scope>NUCLEOTIDE SEQUENCE [LARGE SCALE GENOMIC DNA]</scope>
    <source>
        <strain evidence="9">K</strain>
    </source>
</reference>
<dbReference type="RefSeq" id="XP_068348271.1">
    <property type="nucleotide sequence ID" value="XM_068495552.1"/>
</dbReference>
<evidence type="ECO:0000313" key="9">
    <source>
        <dbReference type="EMBL" id="OHS95134.1"/>
    </source>
</evidence>
<dbReference type="Pfam" id="PF01074">
    <property type="entry name" value="Glyco_hydro_38N"/>
    <property type="match status" value="1"/>
</dbReference>
<dbReference type="Pfam" id="PF17677">
    <property type="entry name" value="Glyco_hydro38C2"/>
    <property type="match status" value="1"/>
</dbReference>
<evidence type="ECO:0000259" key="8">
    <source>
        <dbReference type="SMART" id="SM00872"/>
    </source>
</evidence>
<evidence type="ECO:0000256" key="6">
    <source>
        <dbReference type="ARBA" id="ARBA00023295"/>
    </source>
</evidence>
<evidence type="ECO:0000256" key="1">
    <source>
        <dbReference type="ARBA" id="ARBA00000365"/>
    </source>
</evidence>
<dbReference type="GO" id="GO:0046872">
    <property type="term" value="F:metal ion binding"/>
    <property type="evidence" value="ECO:0007669"/>
    <property type="project" value="UniProtKB-KW"/>
</dbReference>